<protein>
    <submittedName>
        <fullName evidence="4 6">Ankyrin</fullName>
    </submittedName>
</protein>
<evidence type="ECO:0000313" key="6">
    <source>
        <dbReference type="RefSeq" id="XP_033583172.1"/>
    </source>
</evidence>
<dbReference type="Pfam" id="PF12796">
    <property type="entry name" value="Ank_2"/>
    <property type="match status" value="1"/>
</dbReference>
<evidence type="ECO:0000313" key="4">
    <source>
        <dbReference type="EMBL" id="KAF2816208.1"/>
    </source>
</evidence>
<dbReference type="AlphaFoldDB" id="A0A6A6Z5W2"/>
<feature type="repeat" description="ANK" evidence="3">
    <location>
        <begin position="54"/>
        <end position="86"/>
    </location>
</feature>
<dbReference type="RefSeq" id="XP_033583172.1">
    <property type="nucleotide sequence ID" value="XM_033723286.1"/>
</dbReference>
<evidence type="ECO:0000256" key="2">
    <source>
        <dbReference type="ARBA" id="ARBA00023043"/>
    </source>
</evidence>
<dbReference type="PANTHER" id="PTHR24173:SF74">
    <property type="entry name" value="ANKYRIN REPEAT DOMAIN-CONTAINING PROTEIN 16"/>
    <property type="match status" value="1"/>
</dbReference>
<reference evidence="6" key="2">
    <citation type="submission" date="2020-04" db="EMBL/GenBank/DDBJ databases">
        <authorList>
            <consortium name="NCBI Genome Project"/>
        </authorList>
    </citation>
    <scope>NUCLEOTIDE SEQUENCE</scope>
    <source>
        <strain evidence="6">CBS 304.34</strain>
    </source>
</reference>
<accession>A0A6A6Z5W2</accession>
<gene>
    <name evidence="4 6" type="ORF">BDZ99DRAFT_494073</name>
</gene>
<evidence type="ECO:0000256" key="3">
    <source>
        <dbReference type="PROSITE-ProRule" id="PRU00023"/>
    </source>
</evidence>
<feature type="repeat" description="ANK" evidence="3">
    <location>
        <begin position="102"/>
        <end position="134"/>
    </location>
</feature>
<organism evidence="4">
    <name type="scientific">Mytilinidion resinicola</name>
    <dbReference type="NCBI Taxonomy" id="574789"/>
    <lineage>
        <taxon>Eukaryota</taxon>
        <taxon>Fungi</taxon>
        <taxon>Dikarya</taxon>
        <taxon>Ascomycota</taxon>
        <taxon>Pezizomycotina</taxon>
        <taxon>Dothideomycetes</taxon>
        <taxon>Pleosporomycetidae</taxon>
        <taxon>Mytilinidiales</taxon>
        <taxon>Mytilinidiaceae</taxon>
        <taxon>Mytilinidion</taxon>
    </lineage>
</organism>
<dbReference type="PRINTS" id="PR01415">
    <property type="entry name" value="ANKYRIN"/>
</dbReference>
<dbReference type="InterPro" id="IPR002110">
    <property type="entry name" value="Ankyrin_rpt"/>
</dbReference>
<dbReference type="InterPro" id="IPR036770">
    <property type="entry name" value="Ankyrin_rpt-contain_sf"/>
</dbReference>
<name>A0A6A6Z5W2_9PEZI</name>
<dbReference type="PROSITE" id="PS50297">
    <property type="entry name" value="ANK_REP_REGION"/>
    <property type="match status" value="2"/>
</dbReference>
<proteinExistence type="predicted"/>
<keyword evidence="1" id="KW-0677">Repeat</keyword>
<dbReference type="GeneID" id="54464179"/>
<dbReference type="Pfam" id="PF00023">
    <property type="entry name" value="Ank"/>
    <property type="match status" value="1"/>
</dbReference>
<dbReference type="OrthoDB" id="10057496at2759"/>
<keyword evidence="2 3" id="KW-0040">ANK repeat</keyword>
<sequence length="199" mass="20710">MAPTISLTEDAIDDLLYLARVNETAELSSYLSELCAQHHASAASILEAAVDEASGNTSLHYAAANGHLDTLKLLITSESPAAAPTKEGPIPTPPNLNSPNAAGNTALHWAALNGHLECVKHLVALGADVSVLNKAGHDAVFEAELNGKEDVVAWLLVEGEGLEEGLGGEEKDENDDGTVAEVNKKLGEMEVKDGEKLGG</sequence>
<dbReference type="Gene3D" id="1.25.40.20">
    <property type="entry name" value="Ankyrin repeat-containing domain"/>
    <property type="match status" value="1"/>
</dbReference>
<dbReference type="PROSITE" id="PS50088">
    <property type="entry name" value="ANK_REPEAT"/>
    <property type="match status" value="2"/>
</dbReference>
<dbReference type="PANTHER" id="PTHR24173">
    <property type="entry name" value="ANKYRIN REPEAT CONTAINING"/>
    <property type="match status" value="1"/>
</dbReference>
<dbReference type="SMART" id="SM00248">
    <property type="entry name" value="ANK"/>
    <property type="match status" value="2"/>
</dbReference>
<dbReference type="SUPFAM" id="SSF48403">
    <property type="entry name" value="Ankyrin repeat"/>
    <property type="match status" value="1"/>
</dbReference>
<reference evidence="6" key="3">
    <citation type="submission" date="2025-04" db="UniProtKB">
        <authorList>
            <consortium name="RefSeq"/>
        </authorList>
    </citation>
    <scope>IDENTIFICATION</scope>
    <source>
        <strain evidence="6">CBS 304.34</strain>
    </source>
</reference>
<keyword evidence="5" id="KW-1185">Reference proteome</keyword>
<evidence type="ECO:0000256" key="1">
    <source>
        <dbReference type="ARBA" id="ARBA00022737"/>
    </source>
</evidence>
<evidence type="ECO:0000313" key="5">
    <source>
        <dbReference type="Proteomes" id="UP000504636"/>
    </source>
</evidence>
<dbReference type="Proteomes" id="UP000504636">
    <property type="component" value="Unplaced"/>
</dbReference>
<reference evidence="4 6" key="1">
    <citation type="journal article" date="2020" name="Stud. Mycol.">
        <title>101 Dothideomycetes genomes: a test case for predicting lifestyles and emergence of pathogens.</title>
        <authorList>
            <person name="Haridas S."/>
            <person name="Albert R."/>
            <person name="Binder M."/>
            <person name="Bloem J."/>
            <person name="Labutti K."/>
            <person name="Salamov A."/>
            <person name="Andreopoulos B."/>
            <person name="Baker S."/>
            <person name="Barry K."/>
            <person name="Bills G."/>
            <person name="Bluhm B."/>
            <person name="Cannon C."/>
            <person name="Castanera R."/>
            <person name="Culley D."/>
            <person name="Daum C."/>
            <person name="Ezra D."/>
            <person name="Gonzalez J."/>
            <person name="Henrissat B."/>
            <person name="Kuo A."/>
            <person name="Liang C."/>
            <person name="Lipzen A."/>
            <person name="Lutzoni F."/>
            <person name="Magnuson J."/>
            <person name="Mondo S."/>
            <person name="Nolan M."/>
            <person name="Ohm R."/>
            <person name="Pangilinan J."/>
            <person name="Park H.-J."/>
            <person name="Ramirez L."/>
            <person name="Alfaro M."/>
            <person name="Sun H."/>
            <person name="Tritt A."/>
            <person name="Yoshinaga Y."/>
            <person name="Zwiers L.-H."/>
            <person name="Turgeon B."/>
            <person name="Goodwin S."/>
            <person name="Spatafora J."/>
            <person name="Crous P."/>
            <person name="Grigoriev I."/>
        </authorList>
    </citation>
    <scope>NUCLEOTIDE SEQUENCE</scope>
    <source>
        <strain evidence="4 6">CBS 304.34</strain>
    </source>
</reference>
<dbReference type="EMBL" id="MU003693">
    <property type="protein sequence ID" value="KAF2816208.1"/>
    <property type="molecule type" value="Genomic_DNA"/>
</dbReference>